<dbReference type="AlphaFoldDB" id="A0A165RAY1"/>
<dbReference type="Gene3D" id="1.20.1070.10">
    <property type="entry name" value="Rhodopsin 7-helix transmembrane proteins"/>
    <property type="match status" value="1"/>
</dbReference>
<gene>
    <name evidence="7" type="ORF">DAEQUDRAFT_764681</name>
</gene>
<organism evidence="7 8">
    <name type="scientific">Daedalea quercina L-15889</name>
    <dbReference type="NCBI Taxonomy" id="1314783"/>
    <lineage>
        <taxon>Eukaryota</taxon>
        <taxon>Fungi</taxon>
        <taxon>Dikarya</taxon>
        <taxon>Basidiomycota</taxon>
        <taxon>Agaricomycotina</taxon>
        <taxon>Agaricomycetes</taxon>
        <taxon>Polyporales</taxon>
        <taxon>Fomitopsis</taxon>
    </lineage>
</organism>
<evidence type="ECO:0000256" key="3">
    <source>
        <dbReference type="ARBA" id="ARBA00022989"/>
    </source>
</evidence>
<keyword evidence="3 6" id="KW-1133">Transmembrane helix</keyword>
<feature type="region of interest" description="Disordered" evidence="5">
    <location>
        <begin position="331"/>
        <end position="370"/>
    </location>
</feature>
<name>A0A165RAY1_9APHY</name>
<evidence type="ECO:0000256" key="2">
    <source>
        <dbReference type="ARBA" id="ARBA00022692"/>
    </source>
</evidence>
<keyword evidence="8" id="KW-1185">Reference proteome</keyword>
<evidence type="ECO:0000256" key="4">
    <source>
        <dbReference type="ARBA" id="ARBA00023136"/>
    </source>
</evidence>
<dbReference type="EMBL" id="KV429051">
    <property type="protein sequence ID" value="KZT70524.1"/>
    <property type="molecule type" value="Genomic_DNA"/>
</dbReference>
<dbReference type="GO" id="GO:0007189">
    <property type="term" value="P:adenylate cyclase-activating G protein-coupled receptor signaling pathway"/>
    <property type="evidence" value="ECO:0007669"/>
    <property type="project" value="TreeGrafter"/>
</dbReference>
<keyword evidence="4 6" id="KW-0472">Membrane</keyword>
<dbReference type="GO" id="GO:0004930">
    <property type="term" value="F:G protein-coupled receptor activity"/>
    <property type="evidence" value="ECO:0007669"/>
    <property type="project" value="TreeGrafter"/>
</dbReference>
<dbReference type="PANTHER" id="PTHR23112:SF37">
    <property type="entry name" value="G PROTEIN-COUPLED RECEPTOR GPR1"/>
    <property type="match status" value="1"/>
</dbReference>
<dbReference type="OrthoDB" id="100006at2759"/>
<reference evidence="7 8" key="1">
    <citation type="journal article" date="2016" name="Mol. Biol. Evol.">
        <title>Comparative Genomics of Early-Diverging Mushroom-Forming Fungi Provides Insights into the Origins of Lignocellulose Decay Capabilities.</title>
        <authorList>
            <person name="Nagy L.G."/>
            <person name="Riley R."/>
            <person name="Tritt A."/>
            <person name="Adam C."/>
            <person name="Daum C."/>
            <person name="Floudas D."/>
            <person name="Sun H."/>
            <person name="Yadav J.S."/>
            <person name="Pangilinan J."/>
            <person name="Larsson K.H."/>
            <person name="Matsuura K."/>
            <person name="Barry K."/>
            <person name="Labutti K."/>
            <person name="Kuo R."/>
            <person name="Ohm R.A."/>
            <person name="Bhattacharya S.S."/>
            <person name="Shirouzu T."/>
            <person name="Yoshinaga Y."/>
            <person name="Martin F.M."/>
            <person name="Grigoriev I.V."/>
            <person name="Hibbett D.S."/>
        </authorList>
    </citation>
    <scope>NUCLEOTIDE SEQUENCE [LARGE SCALE GENOMIC DNA]</scope>
    <source>
        <strain evidence="7 8">L-15889</strain>
    </source>
</reference>
<evidence type="ECO:0000256" key="5">
    <source>
        <dbReference type="SAM" id="MobiDB-lite"/>
    </source>
</evidence>
<evidence type="ECO:0000256" key="1">
    <source>
        <dbReference type="ARBA" id="ARBA00004141"/>
    </source>
</evidence>
<protein>
    <submittedName>
        <fullName evidence="7">Uncharacterized protein</fullName>
    </submittedName>
</protein>
<feature type="transmembrane region" description="Helical" evidence="6">
    <location>
        <begin position="60"/>
        <end position="83"/>
    </location>
</feature>
<dbReference type="PANTHER" id="PTHR23112">
    <property type="entry name" value="G PROTEIN-COUPLED RECEPTOR 157-RELATED"/>
    <property type="match status" value="1"/>
</dbReference>
<feature type="compositionally biased region" description="Low complexity" evidence="5">
    <location>
        <begin position="389"/>
        <end position="403"/>
    </location>
</feature>
<feature type="transmembrane region" description="Helical" evidence="6">
    <location>
        <begin position="28"/>
        <end position="48"/>
    </location>
</feature>
<evidence type="ECO:0000256" key="6">
    <source>
        <dbReference type="SAM" id="Phobius"/>
    </source>
</evidence>
<accession>A0A165RAY1</accession>
<dbReference type="GO" id="GO:0005886">
    <property type="term" value="C:plasma membrane"/>
    <property type="evidence" value="ECO:0007669"/>
    <property type="project" value="TreeGrafter"/>
</dbReference>
<dbReference type="Proteomes" id="UP000076727">
    <property type="component" value="Unassembled WGS sequence"/>
</dbReference>
<sequence>MVLPVSDFDDSTLTVIYGAAEMAGIRSLVAAGALSGIAVLVLCAVMALRTPCYRNTHVIPIFVSLLVSNYLQAIASMMDLQWLKDGAVEPGSFCSVQGAFKNAGNVAAAFWSVALSVHVFMLLFLRKNMSHTTCVALLVGGWLFVIFVPVIGVTAIQTADRGPYFGPSGYWCWITHNYYAEQTFLEYFFEFVSAVCSIALYTVIVLRVRGNLSKMDGKWRLRFVPRGERWLLAISRDFTDTAMMSVAARMVAYTVCLLPVTIARFVSFGGHDVPFWATVLADFIFNLQGLVNVILVLCTRHLIPNTACLPMFAPRKCINYNSPEAYGISPFTLSQPETEGTEAQADEKDLPPVPDDPSTPGTRVPPSPVATPWIVSRIEPVVGPQLQRSDSTASDSTVSSVDSQTPMIRNGHRGAFINGRS</sequence>
<feature type="transmembrane region" description="Helical" evidence="6">
    <location>
        <begin position="273"/>
        <end position="297"/>
    </location>
</feature>
<feature type="transmembrane region" description="Helical" evidence="6">
    <location>
        <begin position="137"/>
        <end position="156"/>
    </location>
</feature>
<feature type="transmembrane region" description="Helical" evidence="6">
    <location>
        <begin position="103"/>
        <end position="125"/>
    </location>
</feature>
<proteinExistence type="predicted"/>
<dbReference type="SUPFAM" id="SSF81321">
    <property type="entry name" value="Family A G protein-coupled receptor-like"/>
    <property type="match status" value="1"/>
</dbReference>
<comment type="subcellular location">
    <subcellularLocation>
        <location evidence="1">Membrane</location>
        <topology evidence="1">Multi-pass membrane protein</topology>
    </subcellularLocation>
</comment>
<feature type="compositionally biased region" description="Pro residues" evidence="5">
    <location>
        <begin position="351"/>
        <end position="369"/>
    </location>
</feature>
<feature type="region of interest" description="Disordered" evidence="5">
    <location>
        <begin position="382"/>
        <end position="421"/>
    </location>
</feature>
<evidence type="ECO:0000313" key="7">
    <source>
        <dbReference type="EMBL" id="KZT70524.1"/>
    </source>
</evidence>
<evidence type="ECO:0000313" key="8">
    <source>
        <dbReference type="Proteomes" id="UP000076727"/>
    </source>
</evidence>
<dbReference type="STRING" id="1314783.A0A165RAY1"/>
<keyword evidence="2 6" id="KW-0812">Transmembrane</keyword>
<feature type="transmembrane region" description="Helical" evidence="6">
    <location>
        <begin position="187"/>
        <end position="208"/>
    </location>
</feature>
<feature type="transmembrane region" description="Helical" evidence="6">
    <location>
        <begin position="246"/>
        <end position="267"/>
    </location>
</feature>